<dbReference type="Gene3D" id="3.40.50.2300">
    <property type="match status" value="2"/>
</dbReference>
<dbReference type="InterPro" id="IPR010982">
    <property type="entry name" value="Lambda_DNA-bd_dom_sf"/>
</dbReference>
<keyword evidence="1" id="KW-0805">Transcription regulation</keyword>
<dbReference type="Pfam" id="PF13377">
    <property type="entry name" value="Peripla_BP_3"/>
    <property type="match status" value="1"/>
</dbReference>
<accession>G5JTX4</accession>
<dbReference type="PROSITE" id="PS00356">
    <property type="entry name" value="HTH_LACI_1"/>
    <property type="match status" value="1"/>
</dbReference>
<dbReference type="GO" id="GO:0003700">
    <property type="term" value="F:DNA-binding transcription factor activity"/>
    <property type="evidence" value="ECO:0007669"/>
    <property type="project" value="TreeGrafter"/>
</dbReference>
<name>G5JTX4_STRCG</name>
<sequence>MATLKDIAKLAKVSPATVSRVLNRDETLSVSETTRHRILSVADELGYTKHQKSGNFTKIRQKIAVVQWYSQEEELNDLYYYAIRTGVEKRAQELGYDILRFFQDEPIQLGQEVAGLIAIGKYSQTQIKELETYRNAIVFVDSDTLTAGHSCVTTDFEHAVTSVIDYFLAKGINKIGMIAGQEKTADNAELLNDPRLKIFKTYAYEKNILDDQIIFKGEFSSQSGYQLMKKAIKDLKENLPAAFFIANDTLAIGALRALQEANLSVPNRVSLISFNDTPLAKEVFPSLSSVTVYTKDMGRCAVDVLNRHILNNETIPTLTRLATKLTLRNSSL</sequence>
<dbReference type="SUPFAM" id="SSF47413">
    <property type="entry name" value="lambda repressor-like DNA-binding domains"/>
    <property type="match status" value="1"/>
</dbReference>
<dbReference type="GO" id="GO:0000976">
    <property type="term" value="F:transcription cis-regulatory region binding"/>
    <property type="evidence" value="ECO:0007669"/>
    <property type="project" value="TreeGrafter"/>
</dbReference>
<dbReference type="PANTHER" id="PTHR30146:SF149">
    <property type="entry name" value="HTH-TYPE TRANSCRIPTIONAL REGULATOR EBGR"/>
    <property type="match status" value="1"/>
</dbReference>
<evidence type="ECO:0000256" key="2">
    <source>
        <dbReference type="ARBA" id="ARBA00023125"/>
    </source>
</evidence>
<reference evidence="5" key="1">
    <citation type="submission" date="2011-07" db="EMBL/GenBank/DDBJ databases">
        <authorList>
            <person name="Stanhope M.J."/>
            <person name="Durkin A.S."/>
            <person name="Hostetler J."/>
            <person name="Kim M."/>
            <person name="Radune D."/>
            <person name="Singh I."/>
            <person name="Town C.D."/>
        </authorList>
    </citation>
    <scope>NUCLEOTIDE SEQUENCE [LARGE SCALE GENOMIC DNA]</scope>
    <source>
        <strain evidence="5">HS-6</strain>
    </source>
</reference>
<protein>
    <submittedName>
        <fullName evidence="5">HTH-type transcriptional regulator GalR family protein</fullName>
    </submittedName>
</protein>
<dbReference type="CDD" id="cd01544">
    <property type="entry name" value="PBP1_GalR"/>
    <property type="match status" value="1"/>
</dbReference>
<dbReference type="PROSITE" id="PS50932">
    <property type="entry name" value="HTH_LACI_2"/>
    <property type="match status" value="1"/>
</dbReference>
<comment type="caution">
    <text evidence="5">The sequence shown here is derived from an EMBL/GenBank/DDBJ whole genome shotgun (WGS) entry which is preliminary data.</text>
</comment>
<feature type="domain" description="HTH lacI-type" evidence="4">
    <location>
        <begin position="2"/>
        <end position="58"/>
    </location>
</feature>
<dbReference type="OrthoDB" id="43195at2"/>
<evidence type="ECO:0000256" key="1">
    <source>
        <dbReference type="ARBA" id="ARBA00023015"/>
    </source>
</evidence>
<dbReference type="CDD" id="cd01392">
    <property type="entry name" value="HTH_LacI"/>
    <property type="match status" value="1"/>
</dbReference>
<dbReference type="Proteomes" id="UP000004322">
    <property type="component" value="Unassembled WGS sequence"/>
</dbReference>
<dbReference type="InterPro" id="IPR046335">
    <property type="entry name" value="LacI/GalR-like_sensor"/>
</dbReference>
<dbReference type="InterPro" id="IPR000843">
    <property type="entry name" value="HTH_LacI"/>
</dbReference>
<evidence type="ECO:0000256" key="3">
    <source>
        <dbReference type="ARBA" id="ARBA00023163"/>
    </source>
</evidence>
<evidence type="ECO:0000313" key="6">
    <source>
        <dbReference type="Proteomes" id="UP000004322"/>
    </source>
</evidence>
<keyword evidence="2" id="KW-0238">DNA-binding</keyword>
<dbReference type="PRINTS" id="PR00036">
    <property type="entry name" value="HTHLACI"/>
</dbReference>
<dbReference type="SMART" id="SM00354">
    <property type="entry name" value="HTH_LACI"/>
    <property type="match status" value="1"/>
</dbReference>
<dbReference type="eggNOG" id="COG1609">
    <property type="taxonomic scope" value="Bacteria"/>
</dbReference>
<dbReference type="SUPFAM" id="SSF53822">
    <property type="entry name" value="Periplasmic binding protein-like I"/>
    <property type="match status" value="1"/>
</dbReference>
<dbReference type="InterPro" id="IPR028082">
    <property type="entry name" value="Peripla_BP_I"/>
</dbReference>
<dbReference type="Gene3D" id="1.10.260.40">
    <property type="entry name" value="lambda repressor-like DNA-binding domains"/>
    <property type="match status" value="1"/>
</dbReference>
<dbReference type="AlphaFoldDB" id="G5JTX4"/>
<proteinExistence type="predicted"/>
<dbReference type="RefSeq" id="WP_004225508.1">
    <property type="nucleotide sequence ID" value="NZ_AEUV02000002.1"/>
</dbReference>
<keyword evidence="3" id="KW-0804">Transcription</keyword>
<gene>
    <name evidence="5" type="ORF">STRCR_1224</name>
</gene>
<dbReference type="Pfam" id="PF00356">
    <property type="entry name" value="LacI"/>
    <property type="match status" value="1"/>
</dbReference>
<organism evidence="5 6">
    <name type="scientific">Streptococcus criceti HS-6</name>
    <dbReference type="NCBI Taxonomy" id="873449"/>
    <lineage>
        <taxon>Bacteria</taxon>
        <taxon>Bacillati</taxon>
        <taxon>Bacillota</taxon>
        <taxon>Bacilli</taxon>
        <taxon>Lactobacillales</taxon>
        <taxon>Streptococcaceae</taxon>
        <taxon>Streptococcus</taxon>
    </lineage>
</organism>
<dbReference type="STRING" id="873449.STRCR_1224"/>
<keyword evidence="6" id="KW-1185">Reference proteome</keyword>
<dbReference type="EMBL" id="AEUV02000002">
    <property type="protein sequence ID" value="EHI73501.1"/>
    <property type="molecule type" value="Genomic_DNA"/>
</dbReference>
<evidence type="ECO:0000313" key="5">
    <source>
        <dbReference type="EMBL" id="EHI73501.1"/>
    </source>
</evidence>
<dbReference type="PANTHER" id="PTHR30146">
    <property type="entry name" value="LACI-RELATED TRANSCRIPTIONAL REPRESSOR"/>
    <property type="match status" value="1"/>
</dbReference>
<evidence type="ECO:0000259" key="4">
    <source>
        <dbReference type="PROSITE" id="PS50932"/>
    </source>
</evidence>